<accession>A0A388MDG7</accession>
<feature type="compositionally biased region" description="Gly residues" evidence="1">
    <location>
        <begin position="1"/>
        <end position="10"/>
    </location>
</feature>
<organism evidence="2 3">
    <name type="scientific">Chara braunii</name>
    <name type="common">Braun's stonewort</name>
    <dbReference type="NCBI Taxonomy" id="69332"/>
    <lineage>
        <taxon>Eukaryota</taxon>
        <taxon>Viridiplantae</taxon>
        <taxon>Streptophyta</taxon>
        <taxon>Charophyceae</taxon>
        <taxon>Charales</taxon>
        <taxon>Characeae</taxon>
        <taxon>Chara</taxon>
    </lineage>
</organism>
<keyword evidence="3" id="KW-1185">Reference proteome</keyword>
<gene>
    <name evidence="2" type="ORF">CBR_g56396</name>
</gene>
<evidence type="ECO:0000256" key="1">
    <source>
        <dbReference type="SAM" id="MobiDB-lite"/>
    </source>
</evidence>
<dbReference type="EMBL" id="BFEA01001095">
    <property type="protein sequence ID" value="GBG92608.1"/>
    <property type="molecule type" value="Genomic_DNA"/>
</dbReference>
<dbReference type="Gramene" id="GBG92608">
    <property type="protein sequence ID" value="GBG92608"/>
    <property type="gene ID" value="CBR_g56396"/>
</dbReference>
<name>A0A388MDG7_CHABU</name>
<protein>
    <submittedName>
        <fullName evidence="2">Uncharacterized protein</fullName>
    </submittedName>
</protein>
<evidence type="ECO:0000313" key="2">
    <source>
        <dbReference type="EMBL" id="GBG92608.1"/>
    </source>
</evidence>
<reference evidence="2 3" key="1">
    <citation type="journal article" date="2018" name="Cell">
        <title>The Chara Genome: Secondary Complexity and Implications for Plant Terrestrialization.</title>
        <authorList>
            <person name="Nishiyama T."/>
            <person name="Sakayama H."/>
            <person name="Vries J.D."/>
            <person name="Buschmann H."/>
            <person name="Saint-Marcoux D."/>
            <person name="Ullrich K.K."/>
            <person name="Haas F.B."/>
            <person name="Vanderstraeten L."/>
            <person name="Becker D."/>
            <person name="Lang D."/>
            <person name="Vosolsobe S."/>
            <person name="Rombauts S."/>
            <person name="Wilhelmsson P.K.I."/>
            <person name="Janitza P."/>
            <person name="Kern R."/>
            <person name="Heyl A."/>
            <person name="Rumpler F."/>
            <person name="Villalobos L.I.A.C."/>
            <person name="Clay J.M."/>
            <person name="Skokan R."/>
            <person name="Toyoda A."/>
            <person name="Suzuki Y."/>
            <person name="Kagoshima H."/>
            <person name="Schijlen E."/>
            <person name="Tajeshwar N."/>
            <person name="Catarino B."/>
            <person name="Hetherington A.J."/>
            <person name="Saltykova A."/>
            <person name="Bonnot C."/>
            <person name="Breuninger H."/>
            <person name="Symeonidi A."/>
            <person name="Radhakrishnan G.V."/>
            <person name="Van Nieuwerburgh F."/>
            <person name="Deforce D."/>
            <person name="Chang C."/>
            <person name="Karol K.G."/>
            <person name="Hedrich R."/>
            <person name="Ulvskov P."/>
            <person name="Glockner G."/>
            <person name="Delwiche C.F."/>
            <person name="Petrasek J."/>
            <person name="Van de Peer Y."/>
            <person name="Friml J."/>
            <person name="Beilby M."/>
            <person name="Dolan L."/>
            <person name="Kohara Y."/>
            <person name="Sugano S."/>
            <person name="Fujiyama A."/>
            <person name="Delaux P.-M."/>
            <person name="Quint M."/>
            <person name="TheiBen G."/>
            <person name="Hagemann M."/>
            <person name="Harholt J."/>
            <person name="Dunand C."/>
            <person name="Zachgo S."/>
            <person name="Langdale J."/>
            <person name="Maumus F."/>
            <person name="Straeten D.V.D."/>
            <person name="Gould S.B."/>
            <person name="Rensing S.A."/>
        </authorList>
    </citation>
    <scope>NUCLEOTIDE SEQUENCE [LARGE SCALE GENOMIC DNA]</scope>
    <source>
        <strain evidence="2 3">S276</strain>
    </source>
</reference>
<feature type="compositionally biased region" description="Basic and acidic residues" evidence="1">
    <location>
        <begin position="29"/>
        <end position="42"/>
    </location>
</feature>
<proteinExistence type="predicted"/>
<dbReference type="Proteomes" id="UP000265515">
    <property type="component" value="Unassembled WGS sequence"/>
</dbReference>
<sequence length="180" mass="19696">MPAGGAACGGREGHSSEFDTGSGEVAGLHAREEGRVMDKEKEGEEGDKGEEWEEEGDDGEEEEDEGEEGEEGEETELAGLLGGKEGEKRELDTGDDERTFSDDDGRSGESFDGFGQLCREHREEDDDDDDTALDMETQVVTSLSAELDDYEVQAMTSAVDHQHRFNEARVAVSLTKRTLR</sequence>
<evidence type="ECO:0000313" key="3">
    <source>
        <dbReference type="Proteomes" id="UP000265515"/>
    </source>
</evidence>
<comment type="caution">
    <text evidence="2">The sequence shown here is derived from an EMBL/GenBank/DDBJ whole genome shotgun (WGS) entry which is preliminary data.</text>
</comment>
<feature type="compositionally biased region" description="Acidic residues" evidence="1">
    <location>
        <begin position="43"/>
        <end position="76"/>
    </location>
</feature>
<feature type="compositionally biased region" description="Basic and acidic residues" evidence="1">
    <location>
        <begin position="84"/>
        <end position="109"/>
    </location>
</feature>
<dbReference type="AlphaFoldDB" id="A0A388MDG7"/>
<feature type="compositionally biased region" description="Acidic residues" evidence="1">
    <location>
        <begin position="123"/>
        <end position="132"/>
    </location>
</feature>
<feature type="region of interest" description="Disordered" evidence="1">
    <location>
        <begin position="1"/>
        <end position="132"/>
    </location>
</feature>